<organism evidence="3 4">
    <name type="scientific">Mesorhabditis spiculigera</name>
    <dbReference type="NCBI Taxonomy" id="96644"/>
    <lineage>
        <taxon>Eukaryota</taxon>
        <taxon>Metazoa</taxon>
        <taxon>Ecdysozoa</taxon>
        <taxon>Nematoda</taxon>
        <taxon>Chromadorea</taxon>
        <taxon>Rhabditida</taxon>
        <taxon>Rhabditina</taxon>
        <taxon>Rhabditomorpha</taxon>
        <taxon>Rhabditoidea</taxon>
        <taxon>Rhabditidae</taxon>
        <taxon>Mesorhabditinae</taxon>
        <taxon>Mesorhabditis</taxon>
    </lineage>
</organism>
<protein>
    <submittedName>
        <fullName evidence="3">Uncharacterized protein</fullName>
    </submittedName>
</protein>
<comment type="caution">
    <text evidence="3">The sequence shown here is derived from an EMBL/GenBank/DDBJ whole genome shotgun (WGS) entry which is preliminary data.</text>
</comment>
<sequence length="181" mass="19102">MVLHLLAGLLLQVVHLIAAAPLLFHAAPIALLLLVCTKKKVAPEMQSQSMEAVSPAGMFVPKAQSRASTDNDPCNTYFDAPEDSFGNSCKVTVPSKEPIEEDEQEEIVHARDDKDLREIEVKSAYMGAIFPGGGGAVGPPPSVIAGPLPNRSKSIKKQKNQGGPGAKGSGSAEQIKSSYIL</sequence>
<dbReference type="AlphaFoldDB" id="A0AA36DHK0"/>
<keyword evidence="4" id="KW-1185">Reference proteome</keyword>
<feature type="chain" id="PRO_5041450200" evidence="2">
    <location>
        <begin position="20"/>
        <end position="181"/>
    </location>
</feature>
<dbReference type="EMBL" id="CATQJA010002709">
    <property type="protein sequence ID" value="CAJ0586676.1"/>
    <property type="molecule type" value="Genomic_DNA"/>
</dbReference>
<keyword evidence="2" id="KW-0732">Signal</keyword>
<feature type="region of interest" description="Disordered" evidence="1">
    <location>
        <begin position="132"/>
        <end position="181"/>
    </location>
</feature>
<name>A0AA36DHK0_9BILA</name>
<accession>A0AA36DHK0</accession>
<evidence type="ECO:0000256" key="2">
    <source>
        <dbReference type="SAM" id="SignalP"/>
    </source>
</evidence>
<gene>
    <name evidence="3" type="ORF">MSPICULIGERA_LOCUS24667</name>
</gene>
<feature type="compositionally biased region" description="Polar residues" evidence="1">
    <location>
        <begin position="171"/>
        <end position="181"/>
    </location>
</feature>
<reference evidence="3" key="1">
    <citation type="submission" date="2023-06" db="EMBL/GenBank/DDBJ databases">
        <authorList>
            <person name="Delattre M."/>
        </authorList>
    </citation>
    <scope>NUCLEOTIDE SEQUENCE</scope>
    <source>
        <strain evidence="3">AF72</strain>
    </source>
</reference>
<proteinExistence type="predicted"/>
<feature type="non-terminal residue" evidence="3">
    <location>
        <position position="1"/>
    </location>
</feature>
<evidence type="ECO:0000313" key="3">
    <source>
        <dbReference type="EMBL" id="CAJ0586676.1"/>
    </source>
</evidence>
<evidence type="ECO:0000256" key="1">
    <source>
        <dbReference type="SAM" id="MobiDB-lite"/>
    </source>
</evidence>
<feature type="signal peptide" evidence="2">
    <location>
        <begin position="1"/>
        <end position="19"/>
    </location>
</feature>
<dbReference type="Proteomes" id="UP001177023">
    <property type="component" value="Unassembled WGS sequence"/>
</dbReference>
<evidence type="ECO:0000313" key="4">
    <source>
        <dbReference type="Proteomes" id="UP001177023"/>
    </source>
</evidence>